<protein>
    <submittedName>
        <fullName evidence="2">Uncharacterized protein</fullName>
    </submittedName>
</protein>
<dbReference type="WBParaSite" id="PSAMB.scaffold8456size6206.g31441.t1">
    <property type="protein sequence ID" value="PSAMB.scaffold8456size6206.g31441.t1"/>
    <property type="gene ID" value="PSAMB.scaffold8456size6206.g31441"/>
</dbReference>
<dbReference type="Proteomes" id="UP000887566">
    <property type="component" value="Unplaced"/>
</dbReference>
<sequence>MMESFYEKAKEKLHHAAARANEFVHICVTADRIRNIPNNKPVLKGDDIYSSRYSRNKQSSSIA</sequence>
<reference evidence="2" key="1">
    <citation type="submission" date="2022-11" db="UniProtKB">
        <authorList>
            <consortium name="WormBaseParasite"/>
        </authorList>
    </citation>
    <scope>IDENTIFICATION</scope>
</reference>
<organism evidence="1 2">
    <name type="scientific">Plectus sambesii</name>
    <dbReference type="NCBI Taxonomy" id="2011161"/>
    <lineage>
        <taxon>Eukaryota</taxon>
        <taxon>Metazoa</taxon>
        <taxon>Ecdysozoa</taxon>
        <taxon>Nematoda</taxon>
        <taxon>Chromadorea</taxon>
        <taxon>Plectida</taxon>
        <taxon>Plectina</taxon>
        <taxon>Plectoidea</taxon>
        <taxon>Plectidae</taxon>
        <taxon>Plectus</taxon>
    </lineage>
</organism>
<evidence type="ECO:0000313" key="1">
    <source>
        <dbReference type="Proteomes" id="UP000887566"/>
    </source>
</evidence>
<name>A0A914XGA6_9BILA</name>
<accession>A0A914XGA6</accession>
<dbReference type="AlphaFoldDB" id="A0A914XGA6"/>
<proteinExistence type="predicted"/>
<evidence type="ECO:0000313" key="2">
    <source>
        <dbReference type="WBParaSite" id="PSAMB.scaffold8456size6206.g31441.t1"/>
    </source>
</evidence>
<keyword evidence="1" id="KW-1185">Reference proteome</keyword>